<dbReference type="Pfam" id="PF11984">
    <property type="entry name" value="DUF3485"/>
    <property type="match status" value="1"/>
</dbReference>
<evidence type="ECO:0000313" key="4">
    <source>
        <dbReference type="Proteomes" id="UP000317429"/>
    </source>
</evidence>
<dbReference type="EMBL" id="CP036291">
    <property type="protein sequence ID" value="QDU91666.1"/>
    <property type="molecule type" value="Genomic_DNA"/>
</dbReference>
<sequence>MLRYLPILLLVPIVVGLTLWEGMLSSRWEKDNVRAAECAKLIEQIPTNIGPWVGTDEVVEEEVLEGAGAVGAALSRVYENPATRQQVRVWLIVGHIDDISRHTPDVCNPSNGNQQFGEPEKVTMETPDGVATDFLTTSFGPSTDSPYANSRWRTFWSWFRPVEGEPVNWQVPQGKARWIFPNARAVYKLYLTAGQATQDEPAEISVCNEFAQEFMPVVNATLGKACTPGSIDDAAPAAADKAEGEAEDQTAEDETEA</sequence>
<accession>A0A518DJP1</accession>
<reference evidence="3 4" key="1">
    <citation type="submission" date="2019-02" db="EMBL/GenBank/DDBJ databases">
        <title>Deep-cultivation of Planctomycetes and their phenomic and genomic characterization uncovers novel biology.</title>
        <authorList>
            <person name="Wiegand S."/>
            <person name="Jogler M."/>
            <person name="Boedeker C."/>
            <person name="Pinto D."/>
            <person name="Vollmers J."/>
            <person name="Rivas-Marin E."/>
            <person name="Kohn T."/>
            <person name="Peeters S.H."/>
            <person name="Heuer A."/>
            <person name="Rast P."/>
            <person name="Oberbeckmann S."/>
            <person name="Bunk B."/>
            <person name="Jeske O."/>
            <person name="Meyerdierks A."/>
            <person name="Storesund J.E."/>
            <person name="Kallscheuer N."/>
            <person name="Luecker S."/>
            <person name="Lage O.M."/>
            <person name="Pohl T."/>
            <person name="Merkel B.J."/>
            <person name="Hornburger P."/>
            <person name="Mueller R.-W."/>
            <person name="Bruemmer F."/>
            <person name="Labrenz M."/>
            <person name="Spormann A.M."/>
            <person name="Op den Camp H."/>
            <person name="Overmann J."/>
            <person name="Amann R."/>
            <person name="Jetten M.S.M."/>
            <person name="Mascher T."/>
            <person name="Medema M.H."/>
            <person name="Devos D.P."/>
            <person name="Kaster A.-K."/>
            <person name="Ovreas L."/>
            <person name="Rohde M."/>
            <person name="Galperin M.Y."/>
            <person name="Jogler C."/>
        </authorList>
    </citation>
    <scope>NUCLEOTIDE SEQUENCE [LARGE SCALE GENOMIC DNA]</scope>
    <source>
        <strain evidence="3 4">Pla175</strain>
    </source>
</reference>
<evidence type="ECO:0000259" key="2">
    <source>
        <dbReference type="Pfam" id="PF11984"/>
    </source>
</evidence>
<feature type="region of interest" description="Disordered" evidence="1">
    <location>
        <begin position="230"/>
        <end position="257"/>
    </location>
</feature>
<proteinExistence type="predicted"/>
<dbReference type="AlphaFoldDB" id="A0A518DJP1"/>
<name>A0A518DJP1_9BACT</name>
<gene>
    <name evidence="3" type="ORF">Pla175_50960</name>
</gene>
<dbReference type="KEGG" id="pnd:Pla175_50960"/>
<feature type="domain" description="Methanolan biosynthesis EpsI" evidence="2">
    <location>
        <begin position="14"/>
        <end position="125"/>
    </location>
</feature>
<protein>
    <recommendedName>
        <fullName evidence="2">Methanolan biosynthesis EpsI domain-containing protein</fullName>
    </recommendedName>
</protein>
<dbReference type="Proteomes" id="UP000317429">
    <property type="component" value="Chromosome"/>
</dbReference>
<evidence type="ECO:0000313" key="3">
    <source>
        <dbReference type="EMBL" id="QDU91666.1"/>
    </source>
</evidence>
<dbReference type="InterPro" id="IPR014263">
    <property type="entry name" value="Methanolan_biosynth_EpsI"/>
</dbReference>
<organism evidence="3 4">
    <name type="scientific">Pirellulimonas nuda</name>
    <dbReference type="NCBI Taxonomy" id="2528009"/>
    <lineage>
        <taxon>Bacteria</taxon>
        <taxon>Pseudomonadati</taxon>
        <taxon>Planctomycetota</taxon>
        <taxon>Planctomycetia</taxon>
        <taxon>Pirellulales</taxon>
        <taxon>Lacipirellulaceae</taxon>
        <taxon>Pirellulimonas</taxon>
    </lineage>
</organism>
<dbReference type="RefSeq" id="WP_145291826.1">
    <property type="nucleotide sequence ID" value="NZ_CP036291.1"/>
</dbReference>
<evidence type="ECO:0000256" key="1">
    <source>
        <dbReference type="SAM" id="MobiDB-lite"/>
    </source>
</evidence>
<dbReference type="OrthoDB" id="288208at2"/>
<feature type="compositionally biased region" description="Acidic residues" evidence="1">
    <location>
        <begin position="245"/>
        <end position="257"/>
    </location>
</feature>
<keyword evidence="4" id="KW-1185">Reference proteome</keyword>